<dbReference type="InterPro" id="IPR002110">
    <property type="entry name" value="Ankyrin_rpt"/>
</dbReference>
<dbReference type="Proteomes" id="UP000001542">
    <property type="component" value="Unassembled WGS sequence"/>
</dbReference>
<dbReference type="PANTHER" id="PTHR24159">
    <property type="match status" value="1"/>
</dbReference>
<dbReference type="VEuPathDB" id="TrichDB:TVAG_139130"/>
<protein>
    <recommendedName>
        <fullName evidence="3">DUF3447 domain-containing protein</fullName>
    </recommendedName>
</protein>
<reference evidence="1" key="1">
    <citation type="submission" date="2006-10" db="EMBL/GenBank/DDBJ databases">
        <authorList>
            <person name="Amadeo P."/>
            <person name="Zhao Q."/>
            <person name="Wortman J."/>
            <person name="Fraser-Liggett C."/>
            <person name="Carlton J."/>
        </authorList>
    </citation>
    <scope>NUCLEOTIDE SEQUENCE</scope>
    <source>
        <strain evidence="1">G3</strain>
    </source>
</reference>
<dbReference type="PANTHER" id="PTHR24159:SF5">
    <property type="entry name" value="ANK_REP_REGION DOMAIN-CONTAINING PROTEIN"/>
    <property type="match status" value="1"/>
</dbReference>
<evidence type="ECO:0008006" key="3">
    <source>
        <dbReference type="Google" id="ProtNLM"/>
    </source>
</evidence>
<sequence>MSSEQLTSIQDVVVFDVFKLYKDISERVWNYSEDENIQEFSNFLISQIESKIISSNFVFNLIFVVSLFRPRIIRQMNQITSIISKKYVKPYRDFASTASFTNLNVFISQKISNIIFNDDSDALNSYIINSNGEIKIEFLKEACRLGSINCFKYLIMNFDGPLDDLAKFAVASGNLEIIRILSQKGVDFNNCFKIAIHSNHNEIADWLLENNSENNCSIYDAYVAKNYEAISYFINKGVEQNENVDFLVFMASEENCFDIVKFLHEKGYSISGINVIQYCI</sequence>
<reference evidence="1" key="2">
    <citation type="journal article" date="2007" name="Science">
        <title>Draft genome sequence of the sexually transmitted pathogen Trichomonas vaginalis.</title>
        <authorList>
            <person name="Carlton J.M."/>
            <person name="Hirt R.P."/>
            <person name="Silva J.C."/>
            <person name="Delcher A.L."/>
            <person name="Schatz M."/>
            <person name="Zhao Q."/>
            <person name="Wortman J.R."/>
            <person name="Bidwell S.L."/>
            <person name="Alsmark U.C.M."/>
            <person name="Besteiro S."/>
            <person name="Sicheritz-Ponten T."/>
            <person name="Noel C.J."/>
            <person name="Dacks J.B."/>
            <person name="Foster P.G."/>
            <person name="Simillion C."/>
            <person name="Van de Peer Y."/>
            <person name="Miranda-Saavedra D."/>
            <person name="Barton G.J."/>
            <person name="Westrop G.D."/>
            <person name="Mueller S."/>
            <person name="Dessi D."/>
            <person name="Fiori P.L."/>
            <person name="Ren Q."/>
            <person name="Paulsen I."/>
            <person name="Zhang H."/>
            <person name="Bastida-Corcuera F.D."/>
            <person name="Simoes-Barbosa A."/>
            <person name="Brown M.T."/>
            <person name="Hayes R.D."/>
            <person name="Mukherjee M."/>
            <person name="Okumura C.Y."/>
            <person name="Schneider R."/>
            <person name="Smith A.J."/>
            <person name="Vanacova S."/>
            <person name="Villalvazo M."/>
            <person name="Haas B.J."/>
            <person name="Pertea M."/>
            <person name="Feldblyum T.V."/>
            <person name="Utterback T.R."/>
            <person name="Shu C.L."/>
            <person name="Osoegawa K."/>
            <person name="de Jong P.J."/>
            <person name="Hrdy I."/>
            <person name="Horvathova L."/>
            <person name="Zubacova Z."/>
            <person name="Dolezal P."/>
            <person name="Malik S.B."/>
            <person name="Logsdon J.M. Jr."/>
            <person name="Henze K."/>
            <person name="Gupta A."/>
            <person name="Wang C.C."/>
            <person name="Dunne R.L."/>
            <person name="Upcroft J.A."/>
            <person name="Upcroft P."/>
            <person name="White O."/>
            <person name="Salzberg S.L."/>
            <person name="Tang P."/>
            <person name="Chiu C.-H."/>
            <person name="Lee Y.-S."/>
            <person name="Embley T.M."/>
            <person name="Coombs G.H."/>
            <person name="Mottram J.C."/>
            <person name="Tachezy J."/>
            <person name="Fraser-Liggett C.M."/>
            <person name="Johnson P.J."/>
        </authorList>
    </citation>
    <scope>NUCLEOTIDE SEQUENCE [LARGE SCALE GENOMIC DNA]</scope>
    <source>
        <strain evidence="1">G3</strain>
    </source>
</reference>
<proteinExistence type="predicted"/>
<dbReference type="VEuPathDB" id="TrichDB:TVAGG3_0251990"/>
<accession>A2E487</accession>
<name>A2E487_TRIV3</name>
<gene>
    <name evidence="1" type="ORF">TVAG_139130</name>
</gene>
<dbReference type="AlphaFoldDB" id="A2E487"/>
<dbReference type="SUPFAM" id="SSF48403">
    <property type="entry name" value="Ankyrin repeat"/>
    <property type="match status" value="1"/>
</dbReference>
<dbReference type="Gene3D" id="1.25.40.20">
    <property type="entry name" value="Ankyrin repeat-containing domain"/>
    <property type="match status" value="1"/>
</dbReference>
<evidence type="ECO:0000313" key="1">
    <source>
        <dbReference type="EMBL" id="EAY12533.1"/>
    </source>
</evidence>
<dbReference type="SMR" id="A2E487"/>
<dbReference type="OrthoDB" id="10667561at2759"/>
<dbReference type="KEGG" id="tva:4770499"/>
<dbReference type="RefSeq" id="XP_001324756.1">
    <property type="nucleotide sequence ID" value="XM_001324721.1"/>
</dbReference>
<organism evidence="1 2">
    <name type="scientific">Trichomonas vaginalis (strain ATCC PRA-98 / G3)</name>
    <dbReference type="NCBI Taxonomy" id="412133"/>
    <lineage>
        <taxon>Eukaryota</taxon>
        <taxon>Metamonada</taxon>
        <taxon>Parabasalia</taxon>
        <taxon>Trichomonadida</taxon>
        <taxon>Trichomonadidae</taxon>
        <taxon>Trichomonas</taxon>
    </lineage>
</organism>
<dbReference type="InParanoid" id="A2E487"/>
<dbReference type="Pfam" id="PF12796">
    <property type="entry name" value="Ank_2"/>
    <property type="match status" value="1"/>
</dbReference>
<keyword evidence="2" id="KW-1185">Reference proteome</keyword>
<evidence type="ECO:0000313" key="2">
    <source>
        <dbReference type="Proteomes" id="UP000001542"/>
    </source>
</evidence>
<dbReference type="InterPro" id="IPR036770">
    <property type="entry name" value="Ankyrin_rpt-contain_sf"/>
</dbReference>
<dbReference type="EMBL" id="DS113300">
    <property type="protein sequence ID" value="EAY12533.1"/>
    <property type="molecule type" value="Genomic_DNA"/>
</dbReference>